<protein>
    <recommendedName>
        <fullName evidence="3">Carboxypeptidase regulatory-like domain-containing protein</fullName>
    </recommendedName>
</protein>
<dbReference type="Pfam" id="PF13620">
    <property type="entry name" value="CarboxypepD_reg"/>
    <property type="match status" value="2"/>
</dbReference>
<dbReference type="InterPro" id="IPR008969">
    <property type="entry name" value="CarboxyPept-like_regulatory"/>
</dbReference>
<dbReference type="Gene3D" id="2.60.40.1120">
    <property type="entry name" value="Carboxypeptidase-like, regulatory domain"/>
    <property type="match status" value="2"/>
</dbReference>
<sequence>MVNIPRGRVIDVSTGAPVPSAQVMIYDARGKLHSTLTANAQGEFSTAFPAGEYGLAVHASQYSLANKISPFLLASADVVYDGGTFTVTRDNEPINMIVPVQTGVQKKESFLSLARELFQSIWFTVNKGMQKSDTQSGVVRDASTKTPLDLATVRLFDQETGRLVATRISDIYGRFSLFPSPGVYRVVATREGYEDSVQEHVAITDINKSALLAPVDLIRKGVL</sequence>
<evidence type="ECO:0008006" key="3">
    <source>
        <dbReference type="Google" id="ProtNLM"/>
    </source>
</evidence>
<dbReference type="EMBL" id="MHHS01000050">
    <property type="protein sequence ID" value="OGY35410.1"/>
    <property type="molecule type" value="Genomic_DNA"/>
</dbReference>
<evidence type="ECO:0000313" key="2">
    <source>
        <dbReference type="Proteomes" id="UP000177941"/>
    </source>
</evidence>
<comment type="caution">
    <text evidence="1">The sequence shown here is derived from an EMBL/GenBank/DDBJ whole genome shotgun (WGS) entry which is preliminary data.</text>
</comment>
<proteinExistence type="predicted"/>
<organism evidence="1 2">
    <name type="scientific">Candidatus Andersenbacteria bacterium RIFCSPHIGHO2_12_FULL_45_11b</name>
    <dbReference type="NCBI Taxonomy" id="1797282"/>
    <lineage>
        <taxon>Bacteria</taxon>
        <taxon>Candidatus Anderseniibacteriota</taxon>
    </lineage>
</organism>
<accession>A0A1G1X731</accession>
<dbReference type="AlphaFoldDB" id="A0A1G1X731"/>
<reference evidence="1 2" key="1">
    <citation type="journal article" date="2016" name="Nat. Commun.">
        <title>Thousands of microbial genomes shed light on interconnected biogeochemical processes in an aquifer system.</title>
        <authorList>
            <person name="Anantharaman K."/>
            <person name="Brown C.T."/>
            <person name="Hug L.A."/>
            <person name="Sharon I."/>
            <person name="Castelle C.J."/>
            <person name="Probst A.J."/>
            <person name="Thomas B.C."/>
            <person name="Singh A."/>
            <person name="Wilkins M.J."/>
            <person name="Karaoz U."/>
            <person name="Brodie E.L."/>
            <person name="Williams K.H."/>
            <person name="Hubbard S.S."/>
            <person name="Banfield J.F."/>
        </authorList>
    </citation>
    <scope>NUCLEOTIDE SEQUENCE [LARGE SCALE GENOMIC DNA]</scope>
</reference>
<dbReference type="SUPFAM" id="SSF49464">
    <property type="entry name" value="Carboxypeptidase regulatory domain-like"/>
    <property type="match status" value="2"/>
</dbReference>
<name>A0A1G1X731_9BACT</name>
<dbReference type="Proteomes" id="UP000177941">
    <property type="component" value="Unassembled WGS sequence"/>
</dbReference>
<evidence type="ECO:0000313" key="1">
    <source>
        <dbReference type="EMBL" id="OGY35410.1"/>
    </source>
</evidence>
<gene>
    <name evidence="1" type="ORF">A3E36_01790</name>
</gene>